<reference evidence="2" key="1">
    <citation type="thesis" date="2021" institute="BYU ScholarsArchive" country="Provo, UT, USA">
        <title>Applications of and Algorithms for Genome Assembly and Genomic Analyses with an Emphasis on Marine Teleosts.</title>
        <authorList>
            <person name="Pickett B.D."/>
        </authorList>
    </citation>
    <scope>NUCLEOTIDE SEQUENCE</scope>
    <source>
        <strain evidence="2">HI-2016</strain>
    </source>
</reference>
<protein>
    <submittedName>
        <fullName evidence="2">Uncharacterized protein</fullName>
    </submittedName>
</protein>
<dbReference type="Proteomes" id="UP000824540">
    <property type="component" value="Unassembled WGS sequence"/>
</dbReference>
<evidence type="ECO:0000313" key="2">
    <source>
        <dbReference type="EMBL" id="KAG9353126.1"/>
    </source>
</evidence>
<accession>A0A8T2PP55</accession>
<feature type="compositionally biased region" description="Basic and acidic residues" evidence="1">
    <location>
        <begin position="19"/>
        <end position="28"/>
    </location>
</feature>
<feature type="compositionally biased region" description="Polar residues" evidence="1">
    <location>
        <begin position="1"/>
        <end position="16"/>
    </location>
</feature>
<feature type="region of interest" description="Disordered" evidence="1">
    <location>
        <begin position="1"/>
        <end position="28"/>
    </location>
</feature>
<comment type="caution">
    <text evidence="2">The sequence shown here is derived from an EMBL/GenBank/DDBJ whole genome shotgun (WGS) entry which is preliminary data.</text>
</comment>
<organism evidence="2 3">
    <name type="scientific">Albula glossodonta</name>
    <name type="common">roundjaw bonefish</name>
    <dbReference type="NCBI Taxonomy" id="121402"/>
    <lineage>
        <taxon>Eukaryota</taxon>
        <taxon>Metazoa</taxon>
        <taxon>Chordata</taxon>
        <taxon>Craniata</taxon>
        <taxon>Vertebrata</taxon>
        <taxon>Euteleostomi</taxon>
        <taxon>Actinopterygii</taxon>
        <taxon>Neopterygii</taxon>
        <taxon>Teleostei</taxon>
        <taxon>Albuliformes</taxon>
        <taxon>Albulidae</taxon>
        <taxon>Albula</taxon>
    </lineage>
</organism>
<gene>
    <name evidence="2" type="ORF">JZ751_017702</name>
</gene>
<feature type="region of interest" description="Disordered" evidence="1">
    <location>
        <begin position="108"/>
        <end position="127"/>
    </location>
</feature>
<dbReference type="EMBL" id="JAFBMS010000004">
    <property type="protein sequence ID" value="KAG9353126.1"/>
    <property type="molecule type" value="Genomic_DNA"/>
</dbReference>
<evidence type="ECO:0000313" key="3">
    <source>
        <dbReference type="Proteomes" id="UP000824540"/>
    </source>
</evidence>
<dbReference type="AlphaFoldDB" id="A0A8T2PP55"/>
<name>A0A8T2PP55_9TELE</name>
<evidence type="ECO:0000256" key="1">
    <source>
        <dbReference type="SAM" id="MobiDB-lite"/>
    </source>
</evidence>
<sequence length="175" mass="20143">MQTQLSEMEQSHSISEGSARLRDEAQREAERLRIAQREAERTLAARERAHRHRVKGLEEQVSTLKEQLQQEMRRRQPQLPPSLMSSGLAEYVFTSSFRLQHVTITDRSTQPGVEKRKSKPRTVDEVQAENEEASLLDLGERQHSVRVMSCSSGCWQCSEKSMRLQRGKRLQTGQA</sequence>
<keyword evidence="3" id="KW-1185">Reference proteome</keyword>
<proteinExistence type="predicted"/>